<dbReference type="OMA" id="WLPGVRN"/>
<proteinExistence type="predicted"/>
<evidence type="ECO:0000313" key="1">
    <source>
        <dbReference type="Proteomes" id="UP000694845"/>
    </source>
</evidence>
<accession>A0A8B7ZAZ8</accession>
<dbReference type="OrthoDB" id="9993283at2759"/>
<dbReference type="KEGG" id="aplc:110985437"/>
<reference evidence="2" key="1">
    <citation type="submission" date="2025-08" db="UniProtKB">
        <authorList>
            <consortium name="RefSeq"/>
        </authorList>
    </citation>
    <scope>IDENTIFICATION</scope>
</reference>
<evidence type="ECO:0000313" key="2">
    <source>
        <dbReference type="RefSeq" id="XP_022102152.1"/>
    </source>
</evidence>
<dbReference type="AlphaFoldDB" id="A0A8B7ZAZ8"/>
<keyword evidence="1" id="KW-1185">Reference proteome</keyword>
<dbReference type="Proteomes" id="UP000694845">
    <property type="component" value="Unplaced"/>
</dbReference>
<sequence>MVCFLSSIQGPVQAKIRPAMWIPGVKLVHSHREKWDCPTSLPGACVEEIIKAVDRVQSVEKANSTFLVNKVDRERFKVQIFNWTWAEWLDVVEIEFKHGQEQGTEAECLSFSSGLVPTWFPLCFVLNSIFCFVPFWDKHFNRNRLERLRSAMQITCKLQGDGKEFRDPQV</sequence>
<organism evidence="1 2">
    <name type="scientific">Acanthaster planci</name>
    <name type="common">Crown-of-thorns starfish</name>
    <dbReference type="NCBI Taxonomy" id="133434"/>
    <lineage>
        <taxon>Eukaryota</taxon>
        <taxon>Metazoa</taxon>
        <taxon>Echinodermata</taxon>
        <taxon>Eleutherozoa</taxon>
        <taxon>Asterozoa</taxon>
        <taxon>Asteroidea</taxon>
        <taxon>Valvatacea</taxon>
        <taxon>Valvatida</taxon>
        <taxon>Acanthasteridae</taxon>
        <taxon>Acanthaster</taxon>
    </lineage>
</organism>
<protein>
    <submittedName>
        <fullName evidence="2">Uncharacterized protein LOC110985437 isoform X1</fullName>
    </submittedName>
</protein>
<dbReference type="RefSeq" id="XP_022102152.1">
    <property type="nucleotide sequence ID" value="XM_022246460.1"/>
</dbReference>
<name>A0A8B7ZAZ8_ACAPL</name>
<dbReference type="GeneID" id="110985437"/>
<gene>
    <name evidence="2" type="primary">LOC110985437</name>
</gene>